<protein>
    <recommendedName>
        <fullName evidence="4">Secreted protein</fullName>
    </recommendedName>
</protein>
<feature type="chain" id="PRO_5042552424" description="Secreted protein" evidence="1">
    <location>
        <begin position="21"/>
        <end position="90"/>
    </location>
</feature>
<comment type="caution">
    <text evidence="2">The sequence shown here is derived from an EMBL/GenBank/DDBJ whole genome shotgun (WGS) entry which is preliminary data.</text>
</comment>
<evidence type="ECO:0008006" key="4">
    <source>
        <dbReference type="Google" id="ProtNLM"/>
    </source>
</evidence>
<sequence>MCRPGLLAVIVAVCAREALFVDFMRGAVVWGASPGFMIMRQDFRYPKHIGECASDGKGLLFSIPLEVSPANNEGVHVGPRSGHVSECAAI</sequence>
<evidence type="ECO:0000313" key="3">
    <source>
        <dbReference type="Proteomes" id="UP001243989"/>
    </source>
</evidence>
<dbReference type="GeneID" id="85475397"/>
<evidence type="ECO:0000313" key="2">
    <source>
        <dbReference type="EMBL" id="KAK1635416.1"/>
    </source>
</evidence>
<dbReference type="RefSeq" id="XP_060444023.1">
    <property type="nucleotide sequence ID" value="XM_060590535.1"/>
</dbReference>
<name>A0AAI9ZNT5_9PEZI</name>
<evidence type="ECO:0000256" key="1">
    <source>
        <dbReference type="SAM" id="SignalP"/>
    </source>
</evidence>
<accession>A0AAI9ZNT5</accession>
<keyword evidence="3" id="KW-1185">Reference proteome</keyword>
<reference evidence="2" key="1">
    <citation type="submission" date="2021-06" db="EMBL/GenBank/DDBJ databases">
        <title>Comparative genomics, transcriptomics and evolutionary studies reveal genomic signatures of adaptation to plant cell wall in hemibiotrophic fungi.</title>
        <authorList>
            <consortium name="DOE Joint Genome Institute"/>
            <person name="Baroncelli R."/>
            <person name="Diaz J.F."/>
            <person name="Benocci T."/>
            <person name="Peng M."/>
            <person name="Battaglia E."/>
            <person name="Haridas S."/>
            <person name="Andreopoulos W."/>
            <person name="Labutti K."/>
            <person name="Pangilinan J."/>
            <person name="Floch G.L."/>
            <person name="Makela M.R."/>
            <person name="Henrissat B."/>
            <person name="Grigoriev I.V."/>
            <person name="Crouch J.A."/>
            <person name="De Vries R.P."/>
            <person name="Sukno S.A."/>
            <person name="Thon M.R."/>
        </authorList>
    </citation>
    <scope>NUCLEOTIDE SEQUENCE</scope>
    <source>
        <strain evidence="2">CBS 102054</strain>
    </source>
</reference>
<proteinExistence type="predicted"/>
<dbReference type="EMBL" id="JAHMHQ010000012">
    <property type="protein sequence ID" value="KAK1635416.1"/>
    <property type="molecule type" value="Genomic_DNA"/>
</dbReference>
<feature type="signal peptide" evidence="1">
    <location>
        <begin position="1"/>
        <end position="20"/>
    </location>
</feature>
<organism evidence="2 3">
    <name type="scientific">Colletotrichum phormii</name>
    <dbReference type="NCBI Taxonomy" id="359342"/>
    <lineage>
        <taxon>Eukaryota</taxon>
        <taxon>Fungi</taxon>
        <taxon>Dikarya</taxon>
        <taxon>Ascomycota</taxon>
        <taxon>Pezizomycotina</taxon>
        <taxon>Sordariomycetes</taxon>
        <taxon>Hypocreomycetidae</taxon>
        <taxon>Glomerellales</taxon>
        <taxon>Glomerellaceae</taxon>
        <taxon>Colletotrichum</taxon>
        <taxon>Colletotrichum acutatum species complex</taxon>
    </lineage>
</organism>
<dbReference type="Proteomes" id="UP001243989">
    <property type="component" value="Unassembled WGS sequence"/>
</dbReference>
<gene>
    <name evidence="2" type="ORF">BDP81DRAFT_429663</name>
</gene>
<keyword evidence="1" id="KW-0732">Signal</keyword>
<dbReference type="AlphaFoldDB" id="A0AAI9ZNT5"/>